<dbReference type="AlphaFoldDB" id="A0A0F9MST2"/>
<comment type="caution">
    <text evidence="1">The sequence shown here is derived from an EMBL/GenBank/DDBJ whole genome shotgun (WGS) entry which is preliminary data.</text>
</comment>
<protein>
    <recommendedName>
        <fullName evidence="2">GIY-YIG domain-containing protein</fullName>
    </recommendedName>
</protein>
<evidence type="ECO:0000313" key="1">
    <source>
        <dbReference type="EMBL" id="KKN10350.1"/>
    </source>
</evidence>
<dbReference type="InterPro" id="IPR035901">
    <property type="entry name" value="GIY-YIG_endonuc_sf"/>
</dbReference>
<organism evidence="1">
    <name type="scientific">marine sediment metagenome</name>
    <dbReference type="NCBI Taxonomy" id="412755"/>
    <lineage>
        <taxon>unclassified sequences</taxon>
        <taxon>metagenomes</taxon>
        <taxon>ecological metagenomes</taxon>
    </lineage>
</organism>
<sequence length="88" mass="10437">MTKKIKKTKENISNLPSKDGNYNIFNRKGEIVYTGEGNIKERISAHKRNDDKQFTDFTYNLEPSVKKRKEIEEKRIKKNKPPLNKQKK</sequence>
<dbReference type="EMBL" id="LAZR01004251">
    <property type="protein sequence ID" value="KKN10350.1"/>
    <property type="molecule type" value="Genomic_DNA"/>
</dbReference>
<dbReference type="Gene3D" id="3.40.1440.10">
    <property type="entry name" value="GIY-YIG endonuclease"/>
    <property type="match status" value="1"/>
</dbReference>
<evidence type="ECO:0008006" key="2">
    <source>
        <dbReference type="Google" id="ProtNLM"/>
    </source>
</evidence>
<gene>
    <name evidence="1" type="ORF">LCGC14_1037430</name>
</gene>
<name>A0A0F9MST2_9ZZZZ</name>
<reference evidence="1" key="1">
    <citation type="journal article" date="2015" name="Nature">
        <title>Complex archaea that bridge the gap between prokaryotes and eukaryotes.</title>
        <authorList>
            <person name="Spang A."/>
            <person name="Saw J.H."/>
            <person name="Jorgensen S.L."/>
            <person name="Zaremba-Niedzwiedzka K."/>
            <person name="Martijn J."/>
            <person name="Lind A.E."/>
            <person name="van Eijk R."/>
            <person name="Schleper C."/>
            <person name="Guy L."/>
            <person name="Ettema T.J."/>
        </authorList>
    </citation>
    <scope>NUCLEOTIDE SEQUENCE</scope>
</reference>
<proteinExistence type="predicted"/>
<accession>A0A0F9MST2</accession>